<feature type="transmembrane region" description="Helical" evidence="3">
    <location>
        <begin position="1002"/>
        <end position="1020"/>
    </location>
</feature>
<feature type="compositionally biased region" description="Polar residues" evidence="2">
    <location>
        <begin position="810"/>
        <end position="824"/>
    </location>
</feature>
<accession>A0A9W4SBL7</accession>
<feature type="transmembrane region" description="Helical" evidence="3">
    <location>
        <begin position="1162"/>
        <end position="1186"/>
    </location>
</feature>
<evidence type="ECO:0000313" key="4">
    <source>
        <dbReference type="EMBL" id="CAI2162516.1"/>
    </source>
</evidence>
<feature type="region of interest" description="Disordered" evidence="2">
    <location>
        <begin position="352"/>
        <end position="374"/>
    </location>
</feature>
<dbReference type="Proteomes" id="UP001153678">
    <property type="component" value="Unassembled WGS sequence"/>
</dbReference>
<feature type="transmembrane region" description="Helical" evidence="3">
    <location>
        <begin position="1069"/>
        <end position="1092"/>
    </location>
</feature>
<feature type="transmembrane region" description="Helical" evidence="3">
    <location>
        <begin position="1032"/>
        <end position="1057"/>
    </location>
</feature>
<feature type="region of interest" description="Disordered" evidence="2">
    <location>
        <begin position="810"/>
        <end position="829"/>
    </location>
</feature>
<keyword evidence="3" id="KW-0472">Membrane</keyword>
<gene>
    <name evidence="4" type="ORF">FWILDA_LOCUS597</name>
</gene>
<dbReference type="InterPro" id="IPR036322">
    <property type="entry name" value="WD40_repeat_dom_sf"/>
</dbReference>
<dbReference type="OrthoDB" id="2433234at2759"/>
<proteinExistence type="predicted"/>
<evidence type="ECO:0000313" key="5">
    <source>
        <dbReference type="Proteomes" id="UP001153678"/>
    </source>
</evidence>
<dbReference type="SUPFAM" id="SSF50978">
    <property type="entry name" value="WD40 repeat-like"/>
    <property type="match status" value="1"/>
</dbReference>
<evidence type="ECO:0000256" key="1">
    <source>
        <dbReference type="ARBA" id="ARBA00022737"/>
    </source>
</evidence>
<keyword evidence="1" id="KW-0677">Repeat</keyword>
<evidence type="ECO:0000256" key="2">
    <source>
        <dbReference type="SAM" id="MobiDB-lite"/>
    </source>
</evidence>
<name>A0A9W4SBL7_9GLOM</name>
<dbReference type="PANTHER" id="PTHR10582:SF2">
    <property type="entry name" value="INACTIVE"/>
    <property type="match status" value="1"/>
</dbReference>
<comment type="caution">
    <text evidence="4">The sequence shown here is derived from an EMBL/GenBank/DDBJ whole genome shotgun (WGS) entry which is preliminary data.</text>
</comment>
<dbReference type="GO" id="GO:0005216">
    <property type="term" value="F:monoatomic ion channel activity"/>
    <property type="evidence" value="ECO:0007669"/>
    <property type="project" value="InterPro"/>
</dbReference>
<feature type="transmembrane region" description="Helical" evidence="3">
    <location>
        <begin position="973"/>
        <end position="990"/>
    </location>
</feature>
<keyword evidence="3" id="KW-0812">Transmembrane</keyword>
<dbReference type="GO" id="GO:0005886">
    <property type="term" value="C:plasma membrane"/>
    <property type="evidence" value="ECO:0007669"/>
    <property type="project" value="TreeGrafter"/>
</dbReference>
<feature type="region of interest" description="Disordered" evidence="2">
    <location>
        <begin position="850"/>
        <end position="875"/>
    </location>
</feature>
<dbReference type="InterPro" id="IPR024862">
    <property type="entry name" value="TRPV"/>
</dbReference>
<organism evidence="4 5">
    <name type="scientific">Funneliformis geosporum</name>
    <dbReference type="NCBI Taxonomy" id="1117311"/>
    <lineage>
        <taxon>Eukaryota</taxon>
        <taxon>Fungi</taxon>
        <taxon>Fungi incertae sedis</taxon>
        <taxon>Mucoromycota</taxon>
        <taxon>Glomeromycotina</taxon>
        <taxon>Glomeromycetes</taxon>
        <taxon>Glomerales</taxon>
        <taxon>Glomeraceae</taxon>
        <taxon>Funneliformis</taxon>
    </lineage>
</organism>
<dbReference type="EMBL" id="CAMKVN010000040">
    <property type="protein sequence ID" value="CAI2162516.1"/>
    <property type="molecule type" value="Genomic_DNA"/>
</dbReference>
<keyword evidence="3" id="KW-1133">Transmembrane helix</keyword>
<sequence length="1336" mass="154110">MNYKKLDVEKVSSYAPSRHSFGDDDSPTYLAISPNGVCAATFNSDTYEIKIYHDKNNKLTFLKELTFPEKKKIVKSSSDKVSFSFAISDFANTEKHGFVAVSHFRPPDMKKKIKINKQNSVENPKTTIKVPEKGYPIDHIPVETFVLSTKTDSNLTAVYNHGGGVVRFLNEKNDDQSNGFTNLIVMNASGIAKVFIYHKYFNNRSINKSLVVNEYDFPTIIQDNLDKLYHDSPCTSFLNTIVERNFLFVEDYKNQILEMYNLQSMDLELTFQKHNPVILSTQEHGKAIYSVSKHGHLLAYCNGTKNITIYLMENGLEVTTKEFIDAIKILSISFIDDDERLFVVTENTTKEATEEAIDTGNEETSEEDSEKGTEETIEVNEEAIDETESFTATINIWDIFTFKNDLREFDDESNIFISLQKSYSHSIACSSGAILAYLQNGVISVLPYLTSKLKPTNISPTLELKNASKFIRKEPWVRYTKGGRTPSYLDKDEQIQLIIGETSVQVWKKKKGTDTKNKRVLKYIWMNLGKKLIIDESLKIGNCEFSLDLLCNDTSDEKNIVDEMKENIHWPNKAHVLKDACVAMEYLYERRYEPAGPNNLNKYHELFAGTEKLIKKCIKKNPNLWSCSEVRYGIMSNIIRSKHIPLLHWILFDYKEADGNKQDKTRVSRYMHIPCQYVWPMKKKKNDLMLAIKQSEDENRRDKSIVAMLLEYYSNNAEKNTGWMFTFTKSLPSLNQLNFEPYLKELFYKPCFGSKEEWVDSKFVSPSKLKKGYKSEICSLNVRPRLLLKQNDHSLWRIFKTKYLEGSKVSEGNASNADEISTSATDEKKTQVTVELNTPATDEENKQATVEINTPATDEENNTQATDEKGTDEKSIKDKKITRVTAVRVVPLPDFIVYPTHVTDVTDKTHDNWIILFKLIKLIFWPRRYLIHDKDHFSPFLELLSNSKNEHLYDNPAMEACIDFKWGAARNRFLRFFVMFIVFSFTFALITGLNKDSAFTKVLLALFFYIGIYLLATEFVQFKHEGLRYFSIYNILDVASIILALITMINYLSGFVVEIEKAIIMKAFAVLLLWLELLIATVAFGHAMHVILEHPDLIHLKPNGDKFSINSKNPDLEGLTMEQVIDIDDPMDNYYRKLTYSVIGAYFWILGRWDQLEKWDFWPIYVISIGASILIVIIMQNLLIAFMTGVYENARNNVKLAVLGYRADLVADYETLEKPLGSSRGNPRYIYYVGNAEYQENWLDRAEKHRKFHKSLLIEDINYQLLRSPNDSDNSNDSDDSDDDEQVVNVVNKGKNDQKIKLTVSDRNDEQHFKLQDEIRILQNDVKELLSFIKSK</sequence>
<evidence type="ECO:0000256" key="3">
    <source>
        <dbReference type="SAM" id="Phobius"/>
    </source>
</evidence>
<reference evidence="4" key="1">
    <citation type="submission" date="2022-08" db="EMBL/GenBank/DDBJ databases">
        <authorList>
            <person name="Kallberg Y."/>
            <person name="Tangrot J."/>
            <person name="Rosling A."/>
        </authorList>
    </citation>
    <scope>NUCLEOTIDE SEQUENCE</scope>
    <source>
        <strain evidence="4">Wild A</strain>
    </source>
</reference>
<protein>
    <submittedName>
        <fullName evidence="4">19916_t:CDS:1</fullName>
    </submittedName>
</protein>
<keyword evidence="5" id="KW-1185">Reference proteome</keyword>
<dbReference type="PANTHER" id="PTHR10582">
    <property type="entry name" value="TRANSIENT RECEPTOR POTENTIAL ION CHANNEL PROTEIN"/>
    <property type="match status" value="1"/>
</dbReference>
<feature type="compositionally biased region" description="Acidic residues" evidence="2">
    <location>
        <begin position="354"/>
        <end position="374"/>
    </location>
</feature>
<dbReference type="GO" id="GO:0098703">
    <property type="term" value="P:calcium ion import across plasma membrane"/>
    <property type="evidence" value="ECO:0007669"/>
    <property type="project" value="TreeGrafter"/>
</dbReference>
<feature type="compositionally biased region" description="Basic and acidic residues" evidence="2">
    <location>
        <begin position="866"/>
        <end position="875"/>
    </location>
</feature>